<sequence>MTRSCWLQPRGMIPDALPSERTLSASIARPNMTASVPKTGFFNEIG</sequence>
<protein>
    <submittedName>
        <fullName evidence="1">Uncharacterized protein</fullName>
    </submittedName>
</protein>
<dbReference type="Proteomes" id="UP000019146">
    <property type="component" value="Plasmid unnamed"/>
</dbReference>
<keyword evidence="1" id="KW-0614">Plasmid</keyword>
<gene>
    <name evidence="1" type="ORF">K788_00025370</name>
</gene>
<dbReference type="KEGG" id="bcai:K788_00025370"/>
<organism evidence="1 2">
    <name type="scientific">Paraburkholderia caribensis MBA4</name>
    <dbReference type="NCBI Taxonomy" id="1323664"/>
    <lineage>
        <taxon>Bacteria</taxon>
        <taxon>Pseudomonadati</taxon>
        <taxon>Pseudomonadota</taxon>
        <taxon>Betaproteobacteria</taxon>
        <taxon>Burkholderiales</taxon>
        <taxon>Burkholderiaceae</taxon>
        <taxon>Paraburkholderia</taxon>
    </lineage>
</organism>
<reference evidence="1 2" key="1">
    <citation type="journal article" date="2014" name="Genome Announc.">
        <title>Draft Genome Sequence of the Haloacid-Degrading Burkholderia caribensis Strain MBA4.</title>
        <authorList>
            <person name="Pan Y."/>
            <person name="Kong K.F."/>
            <person name="Tsang J.S."/>
        </authorList>
    </citation>
    <scope>NUCLEOTIDE SEQUENCE [LARGE SCALE GENOMIC DNA]</scope>
    <source>
        <strain evidence="1 2">MBA4</strain>
        <plasmid evidence="2">Plasmid</plasmid>
    </source>
</reference>
<geneLocation type="plasmid" evidence="2"/>
<accession>A0A0P0RLA2</accession>
<evidence type="ECO:0000313" key="2">
    <source>
        <dbReference type="Proteomes" id="UP000019146"/>
    </source>
</evidence>
<evidence type="ECO:0000313" key="1">
    <source>
        <dbReference type="EMBL" id="ALL69515.1"/>
    </source>
</evidence>
<name>A0A0P0RLA2_9BURK</name>
<proteinExistence type="predicted"/>
<dbReference type="AlphaFoldDB" id="A0A0P0RLA2"/>
<dbReference type="EMBL" id="CP012748">
    <property type="protein sequence ID" value="ALL69515.1"/>
    <property type="molecule type" value="Genomic_DNA"/>
</dbReference>